<evidence type="ECO:0000313" key="1">
    <source>
        <dbReference type="EMBL" id="KAF0704320.1"/>
    </source>
</evidence>
<keyword evidence="2" id="KW-1185">Reference proteome</keyword>
<comment type="caution">
    <text evidence="1">The sequence shown here is derived from an EMBL/GenBank/DDBJ whole genome shotgun (WGS) entry which is preliminary data.</text>
</comment>
<protein>
    <recommendedName>
        <fullName evidence="3">Myb/SANT-like domain-containing protein</fullName>
    </recommendedName>
</protein>
<evidence type="ECO:0000313" key="2">
    <source>
        <dbReference type="Proteomes" id="UP000478052"/>
    </source>
</evidence>
<proteinExistence type="predicted"/>
<organism evidence="1 2">
    <name type="scientific">Aphis craccivora</name>
    <name type="common">Cowpea aphid</name>
    <dbReference type="NCBI Taxonomy" id="307492"/>
    <lineage>
        <taxon>Eukaryota</taxon>
        <taxon>Metazoa</taxon>
        <taxon>Ecdysozoa</taxon>
        <taxon>Arthropoda</taxon>
        <taxon>Hexapoda</taxon>
        <taxon>Insecta</taxon>
        <taxon>Pterygota</taxon>
        <taxon>Neoptera</taxon>
        <taxon>Paraneoptera</taxon>
        <taxon>Hemiptera</taxon>
        <taxon>Sternorrhyncha</taxon>
        <taxon>Aphidomorpha</taxon>
        <taxon>Aphidoidea</taxon>
        <taxon>Aphididae</taxon>
        <taxon>Aphidini</taxon>
        <taxon>Aphis</taxon>
        <taxon>Aphis</taxon>
    </lineage>
</organism>
<name>A0A6G0VPG9_APHCR</name>
<dbReference type="Proteomes" id="UP000478052">
    <property type="component" value="Unassembled WGS sequence"/>
</dbReference>
<dbReference type="AlphaFoldDB" id="A0A6G0VPG9"/>
<reference evidence="1 2" key="1">
    <citation type="submission" date="2019-08" db="EMBL/GenBank/DDBJ databases">
        <title>Whole genome of Aphis craccivora.</title>
        <authorList>
            <person name="Voronova N.V."/>
            <person name="Shulinski R.S."/>
            <person name="Bandarenka Y.V."/>
            <person name="Zhorov D.G."/>
            <person name="Warner D."/>
        </authorList>
    </citation>
    <scope>NUCLEOTIDE SEQUENCE [LARGE SCALE GENOMIC DNA]</scope>
    <source>
        <strain evidence="1">180601</strain>
        <tissue evidence="1">Whole Body</tissue>
    </source>
</reference>
<accession>A0A6G0VPG9</accession>
<dbReference type="OrthoDB" id="6623151at2759"/>
<dbReference type="EMBL" id="VUJU01013591">
    <property type="protein sequence ID" value="KAF0704320.1"/>
    <property type="molecule type" value="Genomic_DNA"/>
</dbReference>
<gene>
    <name evidence="1" type="ORF">FWK35_00035188</name>
</gene>
<evidence type="ECO:0008006" key="3">
    <source>
        <dbReference type="Google" id="ProtNLM"/>
    </source>
</evidence>
<sequence length="183" mass="21863">MLSIHYIYILGEYLKEAFSSNGIWTEGITKFMLEQYGKFMNYVGPMKKFKRKVEMWKHLTDEIEKEFSVKFTYLQVENRYKTVCKRKKVIIDNNRSTGSSRMDDAYENEWNNITKHDDSIFPEVLRSAKTVVINKKNSPEPFPKKPKTDSAQQMLLNYLKEKEIAKERRHKEKMDLLKSLFNK</sequence>